<dbReference type="KEGG" id="njp:NEJAP_2072"/>
<protein>
    <submittedName>
        <fullName evidence="4">TetR family transcriptional regulator</fullName>
    </submittedName>
</protein>
<dbReference type="Pfam" id="PF00440">
    <property type="entry name" value="TetR_N"/>
    <property type="match status" value="1"/>
</dbReference>
<dbReference type="InterPro" id="IPR001647">
    <property type="entry name" value="HTH_TetR"/>
</dbReference>
<proteinExistence type="predicted"/>
<dbReference type="GO" id="GO:0003677">
    <property type="term" value="F:DNA binding"/>
    <property type="evidence" value="ECO:0007669"/>
    <property type="project" value="UniProtKB-UniRule"/>
</dbReference>
<feature type="domain" description="HTH tetR-type" evidence="3">
    <location>
        <begin position="12"/>
        <end position="72"/>
    </location>
</feature>
<dbReference type="SUPFAM" id="SSF46689">
    <property type="entry name" value="Homeodomain-like"/>
    <property type="match status" value="1"/>
</dbReference>
<organism evidence="4 5">
    <name type="scientific">Neptunomonas japonica JAMM 1380</name>
    <dbReference type="NCBI Taxonomy" id="1441457"/>
    <lineage>
        <taxon>Bacteria</taxon>
        <taxon>Pseudomonadati</taxon>
        <taxon>Pseudomonadota</taxon>
        <taxon>Gammaproteobacteria</taxon>
        <taxon>Oceanospirillales</taxon>
        <taxon>Oceanospirillaceae</taxon>
        <taxon>Neptunomonas</taxon>
    </lineage>
</organism>
<dbReference type="RefSeq" id="WP_201347241.1">
    <property type="nucleotide sequence ID" value="NZ_AP014546.1"/>
</dbReference>
<accession>A0A7R6PJ28</accession>
<dbReference type="PROSITE" id="PS50977">
    <property type="entry name" value="HTH_TETR_2"/>
    <property type="match status" value="1"/>
</dbReference>
<feature type="DNA-binding region" description="H-T-H motif" evidence="2">
    <location>
        <begin position="35"/>
        <end position="54"/>
    </location>
</feature>
<evidence type="ECO:0000256" key="2">
    <source>
        <dbReference type="PROSITE-ProRule" id="PRU00335"/>
    </source>
</evidence>
<gene>
    <name evidence="4" type="ORF">NEJAP_2072</name>
</gene>
<keyword evidence="5" id="KW-1185">Reference proteome</keyword>
<evidence type="ECO:0000313" key="5">
    <source>
        <dbReference type="Proteomes" id="UP000595332"/>
    </source>
</evidence>
<dbReference type="InterPro" id="IPR009057">
    <property type="entry name" value="Homeodomain-like_sf"/>
</dbReference>
<dbReference type="Proteomes" id="UP000595332">
    <property type="component" value="Chromosome"/>
</dbReference>
<dbReference type="Gene3D" id="1.10.357.10">
    <property type="entry name" value="Tetracycline Repressor, domain 2"/>
    <property type="match status" value="1"/>
</dbReference>
<sequence>MSPRILDHKAQLERENILLDCAHAFIQRESIAALTIDKLVKELPFSKGTVYNHFNSKEDLLLGLCNRGMSILAELFSRAHKYEGLPREQGLAIHFAYMLYAKLYPTLFMLVLTAKTSNITDKASASRQEEHLQLEGKLIGPIVSIFQDSLNRGEISPPVPMTLEQLSFACWSLSFGTNALLLQNIERCGTRSNLIVERELINNVHILFDGFQFHPLTHEFDWATTISKFKSITFLQEVNILKDRGNILAI</sequence>
<keyword evidence="1 2" id="KW-0238">DNA-binding</keyword>
<evidence type="ECO:0000259" key="3">
    <source>
        <dbReference type="PROSITE" id="PS50977"/>
    </source>
</evidence>
<name>A0A7R6PJ28_9GAMM</name>
<reference evidence="4 5" key="1">
    <citation type="journal article" date="2008" name="Int. J. Syst. Evol. Microbiol.">
        <title>Neptunomonas japonica sp. nov., an Osedax japonicus symbiont-like bacterium isolated from sediment adjacent to sperm whale carcasses off Kagoshima, Japan.</title>
        <authorList>
            <person name="Miyazaki M."/>
            <person name="Nogi Y."/>
            <person name="Fujiwara Y."/>
            <person name="Kawato M."/>
            <person name="Kubokawa K."/>
            <person name="Horikoshi K."/>
        </authorList>
    </citation>
    <scope>NUCLEOTIDE SEQUENCE [LARGE SCALE GENOMIC DNA]</scope>
    <source>
        <strain evidence="4 5">JAMM 1380</strain>
    </source>
</reference>
<dbReference type="EMBL" id="AP014546">
    <property type="protein sequence ID" value="BBB30021.1"/>
    <property type="molecule type" value="Genomic_DNA"/>
</dbReference>
<evidence type="ECO:0000256" key="1">
    <source>
        <dbReference type="ARBA" id="ARBA00023125"/>
    </source>
</evidence>
<dbReference type="AlphaFoldDB" id="A0A7R6PJ28"/>
<evidence type="ECO:0000313" key="4">
    <source>
        <dbReference type="EMBL" id="BBB30021.1"/>
    </source>
</evidence>